<dbReference type="SUPFAM" id="SSF53335">
    <property type="entry name" value="S-adenosyl-L-methionine-dependent methyltransferases"/>
    <property type="match status" value="1"/>
</dbReference>
<dbReference type="GO" id="GO:0008168">
    <property type="term" value="F:methyltransferase activity"/>
    <property type="evidence" value="ECO:0007669"/>
    <property type="project" value="UniProtKB-KW"/>
</dbReference>
<comment type="caution">
    <text evidence="1">The sequence shown here is derived from an EMBL/GenBank/DDBJ whole genome shotgun (WGS) entry which is preliminary data.</text>
</comment>
<keyword evidence="1" id="KW-0808">Transferase</keyword>
<keyword evidence="2" id="KW-1185">Reference proteome</keyword>
<name>A0ABX1DV12_9HYPH</name>
<protein>
    <submittedName>
        <fullName evidence="1">Class I SAM-dependent methyltransferase</fullName>
    </submittedName>
</protein>
<dbReference type="InterPro" id="IPR029063">
    <property type="entry name" value="SAM-dependent_MTases_sf"/>
</dbReference>
<dbReference type="Gene3D" id="3.40.50.150">
    <property type="entry name" value="Vaccinia Virus protein VP39"/>
    <property type="match status" value="1"/>
</dbReference>
<evidence type="ECO:0000313" key="2">
    <source>
        <dbReference type="Proteomes" id="UP000568486"/>
    </source>
</evidence>
<dbReference type="EMBL" id="JAAVLR010000001">
    <property type="protein sequence ID" value="NKC28333.1"/>
    <property type="molecule type" value="Genomic_DNA"/>
</dbReference>
<dbReference type="Proteomes" id="UP000568486">
    <property type="component" value="Unassembled WGS sequence"/>
</dbReference>
<proteinExistence type="predicted"/>
<dbReference type="GO" id="GO:0032259">
    <property type="term" value="P:methylation"/>
    <property type="evidence" value="ECO:0007669"/>
    <property type="project" value="UniProtKB-KW"/>
</dbReference>
<evidence type="ECO:0000313" key="1">
    <source>
        <dbReference type="EMBL" id="NKC28333.1"/>
    </source>
</evidence>
<accession>A0ABX1DV12</accession>
<keyword evidence="1" id="KW-0489">Methyltransferase</keyword>
<dbReference type="Pfam" id="PF13578">
    <property type="entry name" value="Methyltransf_24"/>
    <property type="match status" value="1"/>
</dbReference>
<organism evidence="1 2">
    <name type="scientific">Brucella ciceri</name>
    <dbReference type="NCBI Taxonomy" id="391287"/>
    <lineage>
        <taxon>Bacteria</taxon>
        <taxon>Pseudomonadati</taxon>
        <taxon>Pseudomonadota</taxon>
        <taxon>Alphaproteobacteria</taxon>
        <taxon>Hyphomicrobiales</taxon>
        <taxon>Brucellaceae</taxon>
        <taxon>Brucella/Ochrobactrum group</taxon>
        <taxon>Brucella</taxon>
    </lineage>
</organism>
<sequence>MCQAVATLQLGSTGTAVDTWQGDVHMEREDGLFEEVSAYHDPKYSAFSTLLRATFDQARPYFSDGSIDVLHIDGTHTYEAVRHDFETWKSAMSDRGIVLFHDIEVRRDDFGVWKLWEELRAQYPSIGFKHSHGLGVISLGKSSLRRLQRFSN</sequence>
<reference evidence="1 2" key="1">
    <citation type="submission" date="2020-03" db="EMBL/GenBank/DDBJ databases">
        <title>Whole genome sequencing of clinical and environmental type strains of Ochrobactrum.</title>
        <authorList>
            <person name="Dharne M."/>
        </authorList>
    </citation>
    <scope>NUCLEOTIDE SEQUENCE [LARGE SCALE GENOMIC DNA]</scope>
    <source>
        <strain evidence="1 2">DSM 22292</strain>
    </source>
</reference>
<gene>
    <name evidence="1" type="ORF">HED52_10250</name>
</gene>